<reference evidence="1" key="1">
    <citation type="submission" date="2022-10" db="EMBL/GenBank/DDBJ databases">
        <title>Culturing micro-colonial fungi from biological soil crusts in the Mojave desert and describing Neophaeococcomyces mojavensis, and introducing the new genera and species Taxawa tesnikishii.</title>
        <authorList>
            <person name="Kurbessoian T."/>
            <person name="Stajich J.E."/>
        </authorList>
    </citation>
    <scope>NUCLEOTIDE SEQUENCE</scope>
    <source>
        <strain evidence="1">JES_112</strain>
    </source>
</reference>
<evidence type="ECO:0000313" key="1">
    <source>
        <dbReference type="EMBL" id="KAJ9658663.1"/>
    </source>
</evidence>
<organism evidence="1 2">
    <name type="scientific">Neophaeococcomyces mojaviensis</name>
    <dbReference type="NCBI Taxonomy" id="3383035"/>
    <lineage>
        <taxon>Eukaryota</taxon>
        <taxon>Fungi</taxon>
        <taxon>Dikarya</taxon>
        <taxon>Ascomycota</taxon>
        <taxon>Pezizomycotina</taxon>
        <taxon>Eurotiomycetes</taxon>
        <taxon>Chaetothyriomycetidae</taxon>
        <taxon>Chaetothyriales</taxon>
        <taxon>Chaetothyriales incertae sedis</taxon>
        <taxon>Neophaeococcomyces</taxon>
    </lineage>
</organism>
<name>A0ACC3AAZ9_9EURO</name>
<evidence type="ECO:0000313" key="2">
    <source>
        <dbReference type="Proteomes" id="UP001172386"/>
    </source>
</evidence>
<sequence>MWLDRFSNSSTPQSHSPSRPFSPAPTRNPSQLAPNQRNGLNIGLERTASTSSVDLVSSPASSNVSLPLPQRRTTGSALRQEQRPPPDVADPVLTLKGLLGSLERQGRPAGDRNGHVEVDEEPEYLDIDFGNLSLEEYAEESGHRMKKPTVLSPNIGPAKVDRRKYEDFHNSISEADEVLRSVESYLTNFKAELGQVSAEIESLQARSVELNAQLENRRKVEKLLGPAVEDISLSPNTVRAIAEGPVDDQFAKALTEVEARHLSVNERSKGAIQTKAAEDIKPLLEDLKKRAVERIRDYLVSQIKALRSPNINAQVIQQQTFLKHKELYPFLTRSHAQLAEEIAQAYTNTMRWYYSSNFTRYNAALSKLQLHIFEQNDLLGSDPSARKQNVLGSSKAAPTQHDAFNLGRRNDCLKSKDNRALPSHLAEDSKAIHHLELPFRNFNQALLDNLSAEYSMITEFFSTSTYHQVSRRTLDMFSPTFTIGHDLTKRLVETTTDCFGILICIRLTQQYAFEAQRRKIPVMDDYINYTSILLWPRFQKAMDLHVESLRKVPTTTNRGAAAAFSLVGGNDASKASLAPHAVTQRFGQFLHGILTLSAEAGDDEPLSHSLSRLRGEYEALMNKLAKGAGDTSKKGRFLYNNYSLVLTIISDTLGKLAEEQKEHFSDLVREFKGR</sequence>
<gene>
    <name evidence="1" type="primary">VPS52</name>
    <name evidence="1" type="ORF">H2198_003541</name>
</gene>
<dbReference type="EMBL" id="JAPDRQ010000048">
    <property type="protein sequence ID" value="KAJ9658663.1"/>
    <property type="molecule type" value="Genomic_DNA"/>
</dbReference>
<keyword evidence="2" id="KW-1185">Reference proteome</keyword>
<proteinExistence type="predicted"/>
<dbReference type="Proteomes" id="UP001172386">
    <property type="component" value="Unassembled WGS sequence"/>
</dbReference>
<protein>
    <submittedName>
        <fullName evidence="1">Vacuolar protein sorting-associated protein 52</fullName>
    </submittedName>
</protein>
<accession>A0ACC3AAZ9</accession>
<comment type="caution">
    <text evidence="1">The sequence shown here is derived from an EMBL/GenBank/DDBJ whole genome shotgun (WGS) entry which is preliminary data.</text>
</comment>